<organism evidence="1 2">
    <name type="scientific">Coastal Plains virus</name>
    <dbReference type="NCBI Taxonomy" id="764599"/>
    <lineage>
        <taxon>Viruses</taxon>
        <taxon>Riboviria</taxon>
        <taxon>Orthornavirae</taxon>
        <taxon>Negarnaviricota</taxon>
        <taxon>Haploviricotina</taxon>
        <taxon>Monjiviricetes</taxon>
        <taxon>Mononegavirales</taxon>
        <taxon>Rhabdoviridae</taxon>
        <taxon>Alpharhabdovirinae</taxon>
        <taxon>Tibrovirus</taxon>
        <taxon>Tibrovirus coastal</taxon>
    </lineage>
</organism>
<name>D8V083_9RHAB</name>
<dbReference type="GeneID" id="21011856"/>
<dbReference type="EMBL" id="GQ294473">
    <property type="protein sequence ID" value="ADG86360.1"/>
    <property type="molecule type" value="Viral_cRNA"/>
</dbReference>
<proteinExistence type="predicted"/>
<keyword evidence="2" id="KW-1185">Reference proteome</keyword>
<reference evidence="1 2" key="1">
    <citation type="journal article" date="2011" name="J. Gen. Virol.">
        <title>Tibrogargan and Coastal Plains rhabdoviruses: genomic characterization, evolution of novel genes and seroprevalence in Australian livestock.</title>
        <authorList>
            <person name="Gubala A."/>
            <person name="Davis S."/>
            <person name="Weir R."/>
            <person name="Melville L."/>
            <person name="Cowled C."/>
            <person name="Boyle D."/>
        </authorList>
    </citation>
    <scope>NUCLEOTIDE SEQUENCE [LARGE SCALE GENOMIC DNA]</scope>
    <source>
        <strain evidence="1">DPP53</strain>
    </source>
</reference>
<dbReference type="KEGG" id="vg:21011856"/>
<dbReference type="RefSeq" id="YP_009094408.1">
    <property type="nucleotide sequence ID" value="NC_025397.1"/>
</dbReference>
<evidence type="ECO:0000313" key="1">
    <source>
        <dbReference type="EMBL" id="ADG86360.1"/>
    </source>
</evidence>
<dbReference type="OrthoDB" id="15841at10239"/>
<gene>
    <name evidence="1" type="primary">U1</name>
</gene>
<protein>
    <submittedName>
        <fullName evidence="1">Uncharacterized protein U1</fullName>
    </submittedName>
</protein>
<evidence type="ECO:0000313" key="2">
    <source>
        <dbReference type="Proteomes" id="UP000146944"/>
    </source>
</evidence>
<accession>D8V083</accession>
<sequence length="173" mass="19689">MASTWAVSVTAAVSSVFLRELSCHETMLNIVKSLPVSQSDIVHHYLNTVGIGPAIADCFRNIKLWESPHKSIGNRTVVFKLRSQIGQPSEKDWSDSITLHWLDKRTGTYTMVDLDFVVYCINDEIHGYITQYDLDNIDPYLVLFEEQGNRITKRKLDIGIFFGELHINEGTEV</sequence>
<dbReference type="Proteomes" id="UP000146944">
    <property type="component" value="Segment"/>
</dbReference>